<dbReference type="OrthoDB" id="16284at2759"/>
<dbReference type="SUPFAM" id="SSF47694">
    <property type="entry name" value="Cytochrome c oxidase subunit h"/>
    <property type="match status" value="1"/>
</dbReference>
<evidence type="ECO:0008006" key="6">
    <source>
        <dbReference type="Google" id="ProtNLM"/>
    </source>
</evidence>
<dbReference type="EnsemblMetazoa" id="AALB003161-RA">
    <property type="protein sequence ID" value="AALB003161-PA"/>
    <property type="gene ID" value="AALB003161"/>
</dbReference>
<protein>
    <recommendedName>
        <fullName evidence="6">Cytochrome c oxidase assembly factor 6</fullName>
    </recommendedName>
</protein>
<dbReference type="GO" id="GO:0042775">
    <property type="term" value="P:mitochondrial ATP synthesis coupled electron transport"/>
    <property type="evidence" value="ECO:0007669"/>
    <property type="project" value="TreeGrafter"/>
</dbReference>
<dbReference type="RefSeq" id="XP_035777849.1">
    <property type="nucleotide sequence ID" value="XM_035921956.1"/>
</dbReference>
<evidence type="ECO:0000256" key="2">
    <source>
        <dbReference type="ARBA" id="ARBA00023128"/>
    </source>
</evidence>
<dbReference type="PANTHER" id="PTHR46690:SF1">
    <property type="entry name" value="CYTOCHROME C OXIDASE ASSEMBLY FACTOR 6 HOMOLOG"/>
    <property type="match status" value="1"/>
</dbReference>
<dbReference type="GO" id="GO:0008535">
    <property type="term" value="P:respiratory chain complex IV assembly"/>
    <property type="evidence" value="ECO:0007669"/>
    <property type="project" value="InterPro"/>
</dbReference>
<dbReference type="VEuPathDB" id="VectorBase:AALB003161"/>
<dbReference type="Proteomes" id="UP000069272">
    <property type="component" value="Chromosome 2R"/>
</dbReference>
<dbReference type="VEuPathDB" id="VectorBase:AALB20_029129"/>
<organism evidence="4 5">
    <name type="scientific">Anopheles albimanus</name>
    <name type="common">New world malaria mosquito</name>
    <dbReference type="NCBI Taxonomy" id="7167"/>
    <lineage>
        <taxon>Eukaryota</taxon>
        <taxon>Metazoa</taxon>
        <taxon>Ecdysozoa</taxon>
        <taxon>Arthropoda</taxon>
        <taxon>Hexapoda</taxon>
        <taxon>Insecta</taxon>
        <taxon>Pterygota</taxon>
        <taxon>Neoptera</taxon>
        <taxon>Endopterygota</taxon>
        <taxon>Diptera</taxon>
        <taxon>Nematocera</taxon>
        <taxon>Culicoidea</taxon>
        <taxon>Culicidae</taxon>
        <taxon>Anophelinae</taxon>
        <taxon>Anopheles</taxon>
    </lineage>
</organism>
<dbReference type="InterPro" id="IPR036549">
    <property type="entry name" value="CX6/COA6-like_sf"/>
</dbReference>
<dbReference type="PANTHER" id="PTHR46690">
    <property type="entry name" value="CYTOCHROME C OXIDASE ASSEMBLY FACTOR 6 HOMOLOG"/>
    <property type="match status" value="1"/>
</dbReference>
<evidence type="ECO:0000256" key="1">
    <source>
        <dbReference type="ARBA" id="ARBA00004173"/>
    </source>
</evidence>
<comment type="subcellular location">
    <subcellularLocation>
        <location evidence="1">Mitochondrion</location>
    </subcellularLocation>
</comment>
<dbReference type="Pfam" id="PF02297">
    <property type="entry name" value="COX6B"/>
    <property type="match status" value="1"/>
</dbReference>
<proteinExistence type="predicted"/>
<evidence type="ECO:0000256" key="3">
    <source>
        <dbReference type="ARBA" id="ARBA00023157"/>
    </source>
</evidence>
<dbReference type="InterPro" id="IPR048280">
    <property type="entry name" value="COX6B-like"/>
</dbReference>
<keyword evidence="3" id="KW-1015">Disulfide bond</keyword>
<accession>A0A182F9I6</accession>
<evidence type="ECO:0000313" key="4">
    <source>
        <dbReference type="EnsemblMetazoa" id="AALB003161-PA"/>
    </source>
</evidence>
<name>A0A182F9I6_ANOAL</name>
<dbReference type="AlphaFoldDB" id="A0A182F9I6"/>
<dbReference type="GO" id="GO:0005739">
    <property type="term" value="C:mitochondrion"/>
    <property type="evidence" value="ECO:0007669"/>
    <property type="project" value="UniProtKB-SubCell"/>
</dbReference>
<reference evidence="4" key="2">
    <citation type="submission" date="2022-08" db="UniProtKB">
        <authorList>
            <consortium name="EnsemblMetazoa"/>
        </authorList>
    </citation>
    <scope>IDENTIFICATION</scope>
    <source>
        <strain evidence="4">STECLA/ALBI9_A</strain>
    </source>
</reference>
<dbReference type="Gene3D" id="1.10.10.140">
    <property type="entry name" value="Cytochrome c oxidase, subunit VIb"/>
    <property type="match status" value="1"/>
</dbReference>
<reference evidence="4 5" key="1">
    <citation type="journal article" date="2017" name="G3 (Bethesda)">
        <title>The Physical Genome Mapping of Anopheles albimanus Corrected Scaffold Misassemblies and Identified Interarm Rearrangements in Genus Anopheles.</title>
        <authorList>
            <person name="Artemov G.N."/>
            <person name="Peery A.N."/>
            <person name="Jiang X."/>
            <person name="Tu Z."/>
            <person name="Stegniy V.N."/>
            <person name="Sharakhova M.V."/>
            <person name="Sharakhov I.V."/>
        </authorList>
    </citation>
    <scope>NUCLEOTIDE SEQUENCE [LARGE SCALE GENOMIC DNA]</scope>
    <source>
        <strain evidence="4 5">ALBI9_A</strain>
    </source>
</reference>
<dbReference type="InterPro" id="IPR042289">
    <property type="entry name" value="COA6"/>
</dbReference>
<dbReference type="GeneID" id="118458969"/>
<sequence>MSDFPDKGAREKCWKARDEYWACLDKHAPEYQCTSQAPEPPACIHLRRLYQQSCPAQWVKHFDRKRTYDQFKQKMAKGYEPLNDVKP</sequence>
<evidence type="ECO:0000313" key="5">
    <source>
        <dbReference type="Proteomes" id="UP000069272"/>
    </source>
</evidence>
<keyword evidence="2" id="KW-0496">Mitochondrion</keyword>
<dbReference type="KEGG" id="aali:118458969"/>
<dbReference type="STRING" id="7167.A0A182F9I6"/>
<keyword evidence="5" id="KW-1185">Reference proteome</keyword>